<dbReference type="RefSeq" id="XP_041156047.1">
    <property type="nucleotide sequence ID" value="XM_041307291.1"/>
</dbReference>
<organism evidence="1 2">
    <name type="scientific">Suillus plorans</name>
    <dbReference type="NCBI Taxonomy" id="116603"/>
    <lineage>
        <taxon>Eukaryota</taxon>
        <taxon>Fungi</taxon>
        <taxon>Dikarya</taxon>
        <taxon>Basidiomycota</taxon>
        <taxon>Agaricomycotina</taxon>
        <taxon>Agaricomycetes</taxon>
        <taxon>Agaricomycetidae</taxon>
        <taxon>Boletales</taxon>
        <taxon>Suillineae</taxon>
        <taxon>Suillaceae</taxon>
        <taxon>Suillus</taxon>
    </lineage>
</organism>
<evidence type="ECO:0000313" key="2">
    <source>
        <dbReference type="Proteomes" id="UP000719766"/>
    </source>
</evidence>
<dbReference type="OrthoDB" id="2677279at2759"/>
<evidence type="ECO:0000313" key="1">
    <source>
        <dbReference type="EMBL" id="KAG1788886.1"/>
    </source>
</evidence>
<gene>
    <name evidence="1" type="ORF">HD556DRAFT_1447548</name>
</gene>
<keyword evidence="2" id="KW-1185">Reference proteome</keyword>
<dbReference type="GeneID" id="64601055"/>
<proteinExistence type="predicted"/>
<sequence>MPPERVHLQQGYGSDMPFIKIAPLKALGQLKTQRKKRQEYTTHTAPKLRPTVLSAATILLTTKTSPITTTTTTSSIAIATSQIAIATSIGLLRQLLCAPTSVFTP</sequence>
<comment type="caution">
    <text evidence="1">The sequence shown here is derived from an EMBL/GenBank/DDBJ whole genome shotgun (WGS) entry which is preliminary data.</text>
</comment>
<protein>
    <submittedName>
        <fullName evidence="1">Uncharacterized protein</fullName>
    </submittedName>
</protein>
<name>A0A9P7DDD3_9AGAM</name>
<accession>A0A9P7DDD3</accession>
<dbReference type="Proteomes" id="UP000719766">
    <property type="component" value="Unassembled WGS sequence"/>
</dbReference>
<dbReference type="AlphaFoldDB" id="A0A9P7DDD3"/>
<reference evidence="1" key="1">
    <citation type="journal article" date="2020" name="New Phytol.">
        <title>Comparative genomics reveals dynamic genome evolution in host specialist ectomycorrhizal fungi.</title>
        <authorList>
            <person name="Lofgren L.A."/>
            <person name="Nguyen N.H."/>
            <person name="Vilgalys R."/>
            <person name="Ruytinx J."/>
            <person name="Liao H.L."/>
            <person name="Branco S."/>
            <person name="Kuo A."/>
            <person name="LaButti K."/>
            <person name="Lipzen A."/>
            <person name="Andreopoulos W."/>
            <person name="Pangilinan J."/>
            <person name="Riley R."/>
            <person name="Hundley H."/>
            <person name="Na H."/>
            <person name="Barry K."/>
            <person name="Grigoriev I.V."/>
            <person name="Stajich J.E."/>
            <person name="Kennedy P.G."/>
        </authorList>
    </citation>
    <scope>NUCLEOTIDE SEQUENCE</scope>
    <source>
        <strain evidence="1">S12</strain>
    </source>
</reference>
<dbReference type="EMBL" id="JABBWE010000064">
    <property type="protein sequence ID" value="KAG1788886.1"/>
    <property type="molecule type" value="Genomic_DNA"/>
</dbReference>